<dbReference type="Proteomes" id="UP000231701">
    <property type="component" value="Chromosome"/>
</dbReference>
<sequence>MIRFSLAVLAMIALSPLACADDLLDWLEEVTEKHSNTTSSSDVPTVEAKLLTLESGESEMYPRISPDGKHLLVVSGKRNKNSVTRRLLENGDPLNVVTDDVRAISSTNWNGPEHAIFLSDRGGDLGVWQMAADGHGAVRRLYRLTGEFVDPIVLGEGGLIAVRLLSTSGKRSAKSSKVGKLDFSNWSIAGNEPRLLYISEEGVESSLTAGVNPSLSPDGNNIVFSMQTGRSWHLFMMDVDGSNLIQLTNSRSTDVQPTWSPNGKWIAFTSNRGDADANSRKENWDVWMIRRDGQHLTRLTFDSARDGAPAIGSDGRVYFHSDRKADKHSRDLHNISGSTNGFHIWSVPLPARVE</sequence>
<accession>A0A2K8L1B6</accession>
<feature type="chain" id="PRO_5014920613" evidence="2">
    <location>
        <begin position="21"/>
        <end position="354"/>
    </location>
</feature>
<evidence type="ECO:0000256" key="2">
    <source>
        <dbReference type="SAM" id="SignalP"/>
    </source>
</evidence>
<feature type="signal peptide" evidence="2">
    <location>
        <begin position="1"/>
        <end position="20"/>
    </location>
</feature>
<gene>
    <name evidence="3" type="ORF">Ga0123461_1596</name>
</gene>
<evidence type="ECO:0000313" key="4">
    <source>
        <dbReference type="Proteomes" id="UP000231701"/>
    </source>
</evidence>
<dbReference type="PANTHER" id="PTHR36842:SF1">
    <property type="entry name" value="PROTEIN TOLB"/>
    <property type="match status" value="1"/>
</dbReference>
<evidence type="ECO:0000256" key="1">
    <source>
        <dbReference type="ARBA" id="ARBA00009820"/>
    </source>
</evidence>
<keyword evidence="4" id="KW-1185">Reference proteome</keyword>
<dbReference type="AlphaFoldDB" id="A0A2K8L1B6"/>
<dbReference type="SUPFAM" id="SSF82171">
    <property type="entry name" value="DPP6 N-terminal domain-like"/>
    <property type="match status" value="1"/>
</dbReference>
<comment type="similarity">
    <text evidence="1">Belongs to the TolB family.</text>
</comment>
<dbReference type="Pfam" id="PF07676">
    <property type="entry name" value="PD40"/>
    <property type="match status" value="4"/>
</dbReference>
<dbReference type="KEGG" id="maes:Ga0123461_1596"/>
<keyword evidence="2" id="KW-0732">Signal</keyword>
<proteinExistence type="inferred from homology"/>
<dbReference type="InterPro" id="IPR011042">
    <property type="entry name" value="6-blade_b-propeller_TolB-like"/>
</dbReference>
<name>A0A2K8L1B6_MARES</name>
<dbReference type="PANTHER" id="PTHR36842">
    <property type="entry name" value="PROTEIN TOLB HOMOLOG"/>
    <property type="match status" value="1"/>
</dbReference>
<dbReference type="InterPro" id="IPR011659">
    <property type="entry name" value="WD40"/>
</dbReference>
<organism evidence="3 4">
    <name type="scientific">Mariprofundus aestuarium</name>
    <dbReference type="NCBI Taxonomy" id="1921086"/>
    <lineage>
        <taxon>Bacteria</taxon>
        <taxon>Pseudomonadati</taxon>
        <taxon>Pseudomonadota</taxon>
        <taxon>Candidatius Mariprofundia</taxon>
        <taxon>Mariprofundales</taxon>
        <taxon>Mariprofundaceae</taxon>
        <taxon>Mariprofundus</taxon>
    </lineage>
</organism>
<dbReference type="RefSeq" id="WP_100277833.1">
    <property type="nucleotide sequence ID" value="NZ_CP018799.1"/>
</dbReference>
<dbReference type="EMBL" id="CP018799">
    <property type="protein sequence ID" value="ATX80009.1"/>
    <property type="molecule type" value="Genomic_DNA"/>
</dbReference>
<protein>
    <submittedName>
        <fullName evidence="3">WD40-like Beta Propeller Repeat</fullName>
    </submittedName>
</protein>
<dbReference type="Gene3D" id="2.120.10.30">
    <property type="entry name" value="TolB, C-terminal domain"/>
    <property type="match status" value="2"/>
</dbReference>
<reference evidence="3 4" key="1">
    <citation type="submission" date="2016-12" db="EMBL/GenBank/DDBJ databases">
        <title>Isolation and genomic insights into novel planktonic Zetaproteobacteria from stratified waters of the Chesapeake Bay.</title>
        <authorList>
            <person name="McAllister S.M."/>
            <person name="Kato S."/>
            <person name="Chan C.S."/>
            <person name="Chiu B.K."/>
            <person name="Field E.K."/>
        </authorList>
    </citation>
    <scope>NUCLEOTIDE SEQUENCE [LARGE SCALE GENOMIC DNA]</scope>
    <source>
        <strain evidence="3 4">CP-5</strain>
    </source>
</reference>
<dbReference type="OrthoDB" id="9808778at2"/>
<evidence type="ECO:0000313" key="3">
    <source>
        <dbReference type="EMBL" id="ATX80009.1"/>
    </source>
</evidence>